<keyword evidence="2 8" id="KW-0813">Transport</keyword>
<dbReference type="SUPFAM" id="SSF56935">
    <property type="entry name" value="Porins"/>
    <property type="match status" value="1"/>
</dbReference>
<dbReference type="EMBL" id="MPPL01000001">
    <property type="protein sequence ID" value="OKS85947.1"/>
    <property type="molecule type" value="Genomic_DNA"/>
</dbReference>
<dbReference type="Gene3D" id="2.60.40.1120">
    <property type="entry name" value="Carboxypeptidase-like, regulatory domain"/>
    <property type="match status" value="1"/>
</dbReference>
<evidence type="ECO:0000256" key="2">
    <source>
        <dbReference type="ARBA" id="ARBA00022448"/>
    </source>
</evidence>
<name>A0A1Q5ZVZ5_9SPHI</name>
<dbReference type="Pfam" id="PF13715">
    <property type="entry name" value="CarbopepD_reg_2"/>
    <property type="match status" value="1"/>
</dbReference>
<dbReference type="InterPro" id="IPR023996">
    <property type="entry name" value="TonB-dep_OMP_SusC/RagA"/>
</dbReference>
<keyword evidence="4 8" id="KW-0812">Transmembrane</keyword>
<dbReference type="SUPFAM" id="SSF49464">
    <property type="entry name" value="Carboxypeptidase regulatory domain-like"/>
    <property type="match status" value="1"/>
</dbReference>
<dbReference type="InterPro" id="IPR037066">
    <property type="entry name" value="Plug_dom_sf"/>
</dbReference>
<dbReference type="InterPro" id="IPR012910">
    <property type="entry name" value="Plug_dom"/>
</dbReference>
<dbReference type="InterPro" id="IPR008969">
    <property type="entry name" value="CarboxyPept-like_regulatory"/>
</dbReference>
<dbReference type="PANTHER" id="PTHR30069">
    <property type="entry name" value="TONB-DEPENDENT OUTER MEMBRANE RECEPTOR"/>
    <property type="match status" value="1"/>
</dbReference>
<evidence type="ECO:0000256" key="5">
    <source>
        <dbReference type="ARBA" id="ARBA00022729"/>
    </source>
</evidence>
<dbReference type="STRING" id="1302689.RG47T_1394"/>
<evidence type="ECO:0000256" key="4">
    <source>
        <dbReference type="ARBA" id="ARBA00022692"/>
    </source>
</evidence>
<evidence type="ECO:0000256" key="1">
    <source>
        <dbReference type="ARBA" id="ARBA00004571"/>
    </source>
</evidence>
<dbReference type="Gene3D" id="2.40.170.20">
    <property type="entry name" value="TonB-dependent receptor, beta-barrel domain"/>
    <property type="match status" value="1"/>
</dbReference>
<dbReference type="GO" id="GO:0044718">
    <property type="term" value="P:siderophore transmembrane transport"/>
    <property type="evidence" value="ECO:0007669"/>
    <property type="project" value="TreeGrafter"/>
</dbReference>
<keyword evidence="6 8" id="KW-0472">Membrane</keyword>
<dbReference type="InterPro" id="IPR036942">
    <property type="entry name" value="Beta-barrel_TonB_sf"/>
</dbReference>
<dbReference type="Pfam" id="PF07715">
    <property type="entry name" value="Plug"/>
    <property type="match status" value="1"/>
</dbReference>
<evidence type="ECO:0000313" key="11">
    <source>
        <dbReference type="Proteomes" id="UP000186720"/>
    </source>
</evidence>
<protein>
    <recommendedName>
        <fullName evidence="9">TonB-dependent receptor plug domain-containing protein</fullName>
    </recommendedName>
</protein>
<keyword evidence="11" id="KW-1185">Reference proteome</keyword>
<dbReference type="PANTHER" id="PTHR30069:SF29">
    <property type="entry name" value="HEMOGLOBIN AND HEMOGLOBIN-HAPTOGLOBIN-BINDING PROTEIN 1-RELATED"/>
    <property type="match status" value="1"/>
</dbReference>
<dbReference type="GO" id="GO:0009279">
    <property type="term" value="C:cell outer membrane"/>
    <property type="evidence" value="ECO:0007669"/>
    <property type="project" value="UniProtKB-SubCell"/>
</dbReference>
<gene>
    <name evidence="10" type="ORF">RG47T_1394</name>
</gene>
<evidence type="ECO:0000256" key="6">
    <source>
        <dbReference type="ARBA" id="ARBA00023136"/>
    </source>
</evidence>
<accession>A0A1Q5ZVZ5</accession>
<organism evidence="10 11">
    <name type="scientific">Mucilaginibacter polytrichastri</name>
    <dbReference type="NCBI Taxonomy" id="1302689"/>
    <lineage>
        <taxon>Bacteria</taxon>
        <taxon>Pseudomonadati</taxon>
        <taxon>Bacteroidota</taxon>
        <taxon>Sphingobacteriia</taxon>
        <taxon>Sphingobacteriales</taxon>
        <taxon>Sphingobacteriaceae</taxon>
        <taxon>Mucilaginibacter</taxon>
    </lineage>
</organism>
<evidence type="ECO:0000256" key="7">
    <source>
        <dbReference type="ARBA" id="ARBA00023237"/>
    </source>
</evidence>
<dbReference type="Proteomes" id="UP000186720">
    <property type="component" value="Unassembled WGS sequence"/>
</dbReference>
<evidence type="ECO:0000259" key="9">
    <source>
        <dbReference type="Pfam" id="PF07715"/>
    </source>
</evidence>
<dbReference type="AlphaFoldDB" id="A0A1Q5ZVZ5"/>
<dbReference type="NCBIfam" id="TIGR04056">
    <property type="entry name" value="OMP_RagA_SusC"/>
    <property type="match status" value="1"/>
</dbReference>
<evidence type="ECO:0000256" key="3">
    <source>
        <dbReference type="ARBA" id="ARBA00022452"/>
    </source>
</evidence>
<comment type="similarity">
    <text evidence="8">Belongs to the TonB-dependent receptor family.</text>
</comment>
<dbReference type="GO" id="GO:0015344">
    <property type="term" value="F:siderophore uptake transmembrane transporter activity"/>
    <property type="evidence" value="ECO:0007669"/>
    <property type="project" value="TreeGrafter"/>
</dbReference>
<evidence type="ECO:0000313" key="10">
    <source>
        <dbReference type="EMBL" id="OKS85947.1"/>
    </source>
</evidence>
<sequence length="1063" mass="114667">MLLTGNLAWSQTRTVSGTVTAQDDGLAIPGVSVSAKGTRTGTQTSADGKFSLKVPEGATTLVFSFIGYVTTDVPITGSTVNVRLSTNNKQLNEVVVTGSGVATSKARLAISVESVSGKSLAQTPQASLDQGLVGKIPGAQISSTDGNPGAKTNILLRGINTVQGGTSPMILVDGVESRITDISLLDPSTVDHIEVVQGAASSTIYGAQGANGVIQVFTKKGTIGKTKIDVSSSVTASSIINSGDVHQAKLSSFLTDANGNFINSSGAIIALDQDGKYSGVVWKYGGTGFPSAMANPANIAVPQYGTNLKYYDHFKQVFKTAYTTNYSAAISGASDKTDYNIAISNNHQQSTIKTAGYNERTNFTTNVGTELFKGFTLRSTTQLVYNKNNITPGLGLNIGTGSGNGGGLYSVENSSPFYDLNNRLASGDFPNSLNSGTVSVNGSNPFYRSQYGSQVTNRMDLLQNLQANYKVNKFLELNAKYGLNYSHQEYNQIYKDQSNNQAALDEKSYVGGALNGSLYKETYTDVFQNFNGSATIRTDFQKDFNSKLPITTSTLIQYDYRKDVKKQFNTQGIGLPSYEIYNFQQTGATSVYGDSTTPFITFGYVVNQKVDYGDYGGISGGFRSDYSSAFGQGSKPFTFPNANAYIRPSSFNFWKNHKIGEIFPEFKLRGAFGKAGIQPKPFDRYPTLTTNTIGSALTFTIPADAANEKLAVEVSKELEGGFDLAIKGFSGNWFSNFTLSGTYWDRKGNNIIYKVSVAPSTGASTILTNAIDLASHGIQASLTMNVLKAKDFNWNFTTNFSKQTSTITNINGPAIILGAAAGSTQLALVPGQKIGQIYGYKALTSLTETNQEGVRYISDANLSGYEIVDGRVVNKTTKGIQFANEVSSLGDPNPKFNASFINSFNYKKFTFGFQFDWVYGSHLYNQTKQWMYRDGISGDYDKAVTINGQTAAYTAYYRSAYADFFGAQNGARNGTKDYFYESASFLRLRNVSLGYDFSSLLPNKIFRRVALTVSARNILTVTKYTGLDPETSSGTNNSAFDRGVDLGSMPNLKSYMVGLNLGF</sequence>
<keyword evidence="7 8" id="KW-0998">Cell outer membrane</keyword>
<reference evidence="10 11" key="1">
    <citation type="submission" date="2016-11" db="EMBL/GenBank/DDBJ databases">
        <title>Whole Genome Sequencing of Mucilaginibacter polytrichastri RG4-7(T) isolated from the moss sample.</title>
        <authorList>
            <person name="Li Y."/>
        </authorList>
    </citation>
    <scope>NUCLEOTIDE SEQUENCE [LARGE SCALE GENOMIC DNA]</scope>
    <source>
        <strain evidence="10 11">RG4-7</strain>
    </source>
</reference>
<keyword evidence="3 8" id="KW-1134">Transmembrane beta strand</keyword>
<keyword evidence="5" id="KW-0732">Signal</keyword>
<dbReference type="PROSITE" id="PS52016">
    <property type="entry name" value="TONB_DEPENDENT_REC_3"/>
    <property type="match status" value="1"/>
</dbReference>
<proteinExistence type="inferred from homology"/>
<dbReference type="InterPro" id="IPR039426">
    <property type="entry name" value="TonB-dep_rcpt-like"/>
</dbReference>
<evidence type="ECO:0000256" key="8">
    <source>
        <dbReference type="PROSITE-ProRule" id="PRU01360"/>
    </source>
</evidence>
<feature type="domain" description="TonB-dependent receptor plug" evidence="9">
    <location>
        <begin position="106"/>
        <end position="213"/>
    </location>
</feature>
<comment type="caution">
    <text evidence="10">The sequence shown here is derived from an EMBL/GenBank/DDBJ whole genome shotgun (WGS) entry which is preliminary data.</text>
</comment>
<comment type="subcellular location">
    <subcellularLocation>
        <location evidence="1 8">Cell outer membrane</location>
        <topology evidence="1 8">Multi-pass membrane protein</topology>
    </subcellularLocation>
</comment>
<dbReference type="Gene3D" id="2.170.130.10">
    <property type="entry name" value="TonB-dependent receptor, plug domain"/>
    <property type="match status" value="1"/>
</dbReference>